<dbReference type="AlphaFoldDB" id="A0A8J7LGJ5"/>
<dbReference type="GO" id="GO:0019693">
    <property type="term" value="P:ribose phosphate metabolic process"/>
    <property type="evidence" value="ECO:0007669"/>
    <property type="project" value="TreeGrafter"/>
</dbReference>
<dbReference type="RefSeq" id="WP_214435816.1">
    <property type="nucleotide sequence ID" value="NZ_CAWPUQ010000185.1"/>
</dbReference>
<sequence length="186" mass="21315">MDLFDWNVLNSKYVVKDRWISVRADTCQMPDGKIVEPYYVLEYPTWVNVVALTKNQEVVLVKQYRHGLQKTFLELPCGSVETEDISPILAAKRELLEETGYTSDNFLETGVLSANPANHNNLTYCFLATNVEKIADLNLDDTEQIDLVLLHLEKTIEIIESRILLQSLHISSLFLALKKLGRLQLY</sequence>
<keyword evidence="1 3" id="KW-0378">Hydrolase</keyword>
<evidence type="ECO:0000259" key="2">
    <source>
        <dbReference type="PROSITE" id="PS51462"/>
    </source>
</evidence>
<gene>
    <name evidence="3" type="ORF">I8752_29810</name>
</gene>
<dbReference type="InterPro" id="IPR015797">
    <property type="entry name" value="NUDIX_hydrolase-like_dom_sf"/>
</dbReference>
<dbReference type="Pfam" id="PF00293">
    <property type="entry name" value="NUDIX"/>
    <property type="match status" value="1"/>
</dbReference>
<name>A0A8J7LGJ5_9NOST</name>
<dbReference type="PANTHER" id="PTHR11839:SF1">
    <property type="entry name" value="ADP-SUGAR PYROPHOSPHATASE"/>
    <property type="match status" value="1"/>
</dbReference>
<dbReference type="Proteomes" id="UP000662314">
    <property type="component" value="Unassembled WGS sequence"/>
</dbReference>
<dbReference type="Gene3D" id="3.90.79.10">
    <property type="entry name" value="Nucleoside Triphosphate Pyrophosphohydrolase"/>
    <property type="match status" value="1"/>
</dbReference>
<dbReference type="GO" id="GO:0006753">
    <property type="term" value="P:nucleoside phosphate metabolic process"/>
    <property type="evidence" value="ECO:0007669"/>
    <property type="project" value="TreeGrafter"/>
</dbReference>
<dbReference type="PROSITE" id="PS51462">
    <property type="entry name" value="NUDIX"/>
    <property type="match status" value="1"/>
</dbReference>
<organism evidence="3 4">
    <name type="scientific">Dendronalium phyllosphericum CENA369</name>
    <dbReference type="NCBI Taxonomy" id="1725256"/>
    <lineage>
        <taxon>Bacteria</taxon>
        <taxon>Bacillati</taxon>
        <taxon>Cyanobacteriota</taxon>
        <taxon>Cyanophyceae</taxon>
        <taxon>Nostocales</taxon>
        <taxon>Nostocaceae</taxon>
        <taxon>Dendronalium</taxon>
        <taxon>Dendronalium phyllosphericum</taxon>
    </lineage>
</organism>
<evidence type="ECO:0000256" key="1">
    <source>
        <dbReference type="ARBA" id="ARBA00022801"/>
    </source>
</evidence>
<dbReference type="EMBL" id="JAECZA010000255">
    <property type="protein sequence ID" value="MBH8577102.1"/>
    <property type="molecule type" value="Genomic_DNA"/>
</dbReference>
<accession>A0A8J7LGJ5</accession>
<dbReference type="PANTHER" id="PTHR11839">
    <property type="entry name" value="UDP/ADP-SUGAR PYROPHOSPHATASE"/>
    <property type="match status" value="1"/>
</dbReference>
<dbReference type="InterPro" id="IPR000086">
    <property type="entry name" value="NUDIX_hydrolase_dom"/>
</dbReference>
<protein>
    <submittedName>
        <fullName evidence="3">NUDIX hydrolase</fullName>
    </submittedName>
</protein>
<feature type="domain" description="Nudix hydrolase" evidence="2">
    <location>
        <begin position="42"/>
        <end position="176"/>
    </location>
</feature>
<comment type="caution">
    <text evidence="3">The sequence shown here is derived from an EMBL/GenBank/DDBJ whole genome shotgun (WGS) entry which is preliminary data.</text>
</comment>
<evidence type="ECO:0000313" key="3">
    <source>
        <dbReference type="EMBL" id="MBH8577102.1"/>
    </source>
</evidence>
<proteinExistence type="predicted"/>
<dbReference type="CDD" id="cd03424">
    <property type="entry name" value="NUDIX_ADPRase_Nudt5_UGPPase_Nudt14"/>
    <property type="match status" value="1"/>
</dbReference>
<dbReference type="GO" id="GO:0016787">
    <property type="term" value="F:hydrolase activity"/>
    <property type="evidence" value="ECO:0007669"/>
    <property type="project" value="UniProtKB-KW"/>
</dbReference>
<keyword evidence="4" id="KW-1185">Reference proteome</keyword>
<reference evidence="3 4" key="1">
    <citation type="journal article" date="2021" name="Int. J. Syst. Evol. Microbiol.">
        <title>Amazonocrinis nigriterrae gen. nov., sp. nov., Atlanticothrix silvestris gen. nov., sp. nov. and Dendronalium phyllosphericum gen. nov., sp. nov., nostocacean cyanobacteria from Brazilian environments.</title>
        <authorList>
            <person name="Alvarenga D.O."/>
            <person name="Andreote A.P.D."/>
            <person name="Branco L.H.Z."/>
            <person name="Delbaje E."/>
            <person name="Cruz R.B."/>
            <person name="Varani A.M."/>
            <person name="Fiore M.F."/>
        </authorList>
    </citation>
    <scope>NUCLEOTIDE SEQUENCE [LARGE SCALE GENOMIC DNA]</scope>
    <source>
        <strain evidence="3 4">CENA369</strain>
    </source>
</reference>
<dbReference type="SUPFAM" id="SSF55811">
    <property type="entry name" value="Nudix"/>
    <property type="match status" value="1"/>
</dbReference>
<evidence type="ECO:0000313" key="4">
    <source>
        <dbReference type="Proteomes" id="UP000662314"/>
    </source>
</evidence>